<comment type="caution">
    <text evidence="1">The sequence shown here is derived from an EMBL/GenBank/DDBJ whole genome shotgun (WGS) entry which is preliminary data.</text>
</comment>
<proteinExistence type="predicted"/>
<dbReference type="InterPro" id="IPR008482">
    <property type="entry name" value="DUF763"/>
</dbReference>
<gene>
    <name evidence="1" type="ORF">CPT34_14455</name>
</gene>
<organism evidence="1 2">
    <name type="scientific">Rhizobium sophoriradicis</name>
    <dbReference type="NCBI Taxonomy" id="1535245"/>
    <lineage>
        <taxon>Bacteria</taxon>
        <taxon>Pseudomonadati</taxon>
        <taxon>Pseudomonadota</taxon>
        <taxon>Alphaproteobacteria</taxon>
        <taxon>Hyphomicrobiales</taxon>
        <taxon>Rhizobiaceae</taxon>
        <taxon>Rhizobium/Agrobacterium group</taxon>
        <taxon>Rhizobium</taxon>
    </lineage>
</organism>
<dbReference type="PANTHER" id="PTHR38597">
    <property type="entry name" value="BLL3834 PROTEIN"/>
    <property type="match status" value="1"/>
</dbReference>
<evidence type="ECO:0000313" key="2">
    <source>
        <dbReference type="Proteomes" id="UP000218807"/>
    </source>
</evidence>
<dbReference type="Proteomes" id="UP000218807">
    <property type="component" value="Unassembled WGS sequence"/>
</dbReference>
<dbReference type="RefSeq" id="WP_077989125.1">
    <property type="nucleotide sequence ID" value="NZ_CP104154.1"/>
</dbReference>
<sequence>MSKRAGSADLPLHGGRVPHWLGERMTRLGTLIAEAIVHHYGRDEFLRRLAHPFWFQSFGAVMGMDWHSSGITTSVLGALKRGLKPRAGELGLHVCGGRGQHSRKTPQELVSIGERVGLNGEGLATTSRLIAKVDSAALQDGFDLYLHGFIVADDGHWVVVQQGMNGDRRQARRYHWLSEGLESFLDSPHAAIEGRSQGEIVNLADRRAERSRQGQLDLLATLGPDRIVREAAALQRAEQPEPAVDEQPMLPHLIMPAHHDVRESDVNMRRLHGNLAAAADRGPADFQELLLVPGVGARTVKALAMVAEVVHGAPCRFSDPARFSIAHGGKDRHPFPVPLKVYDETIGVMKSAVLKGKLGREEELQALKRLDEQSRQMERYVTGPDLKEIIAGEFRQSADFGGRSVFGWEAPLAGKD</sequence>
<accession>A0A2A5KTV4</accession>
<reference evidence="1 2" key="1">
    <citation type="submission" date="2017-09" db="EMBL/GenBank/DDBJ databases">
        <title>Comparative genomics of rhizobia isolated from Phaseolus vulgaris in China.</title>
        <authorList>
            <person name="Tong W."/>
        </authorList>
    </citation>
    <scope>NUCLEOTIDE SEQUENCE [LARGE SCALE GENOMIC DNA]</scope>
    <source>
        <strain evidence="1 2">L101</strain>
    </source>
</reference>
<name>A0A2A5KTV4_9HYPH</name>
<keyword evidence="2" id="KW-1185">Reference proteome</keyword>
<dbReference type="EMBL" id="NXDM01000012">
    <property type="protein sequence ID" value="PCK80452.1"/>
    <property type="molecule type" value="Genomic_DNA"/>
</dbReference>
<dbReference type="AlphaFoldDB" id="A0A2A5KTV4"/>
<protein>
    <submittedName>
        <fullName evidence="1">DUF763 domain-containing protein</fullName>
    </submittedName>
</protein>
<dbReference type="PANTHER" id="PTHR38597:SF1">
    <property type="entry name" value="BLL3834 PROTEIN"/>
    <property type="match status" value="1"/>
</dbReference>
<dbReference type="Pfam" id="PF05559">
    <property type="entry name" value="DUF763"/>
    <property type="match status" value="1"/>
</dbReference>
<evidence type="ECO:0000313" key="1">
    <source>
        <dbReference type="EMBL" id="PCK80452.1"/>
    </source>
</evidence>